<dbReference type="EMBL" id="BAABDF010000007">
    <property type="protein sequence ID" value="GAA3870005.1"/>
    <property type="molecule type" value="Genomic_DNA"/>
</dbReference>
<gene>
    <name evidence="2" type="ORF">GCM10022404_20010</name>
</gene>
<evidence type="ECO:0000256" key="1">
    <source>
        <dbReference type="SAM" id="SignalP"/>
    </source>
</evidence>
<feature type="signal peptide" evidence="1">
    <location>
        <begin position="1"/>
        <end position="28"/>
    </location>
</feature>
<keyword evidence="3" id="KW-1185">Reference proteome</keyword>
<evidence type="ECO:0000313" key="2">
    <source>
        <dbReference type="EMBL" id="GAA3870005.1"/>
    </source>
</evidence>
<proteinExistence type="predicted"/>
<feature type="chain" id="PRO_5045392492" evidence="1">
    <location>
        <begin position="29"/>
        <end position="106"/>
    </location>
</feature>
<dbReference type="Proteomes" id="UP001399917">
    <property type="component" value="Unassembled WGS sequence"/>
</dbReference>
<accession>A0ABP7KB65</accession>
<evidence type="ECO:0000313" key="3">
    <source>
        <dbReference type="Proteomes" id="UP001399917"/>
    </source>
</evidence>
<name>A0ABP7KB65_9RHOB</name>
<protein>
    <submittedName>
        <fullName evidence="2">Uncharacterized protein</fullName>
    </submittedName>
</protein>
<sequence>MCYNQGMKTRFLAGLVPALLFNSLPALASGPIAEVFCADRGEIRRKLTVQFGAVQVGSGIRDREATLEIWSNPTTGDWTLVQTYADGKSCILAMGDAWEAAPATAG</sequence>
<comment type="caution">
    <text evidence="2">The sequence shown here is derived from an EMBL/GenBank/DDBJ whole genome shotgun (WGS) entry which is preliminary data.</text>
</comment>
<reference evidence="3" key="1">
    <citation type="journal article" date="2019" name="Int. J. Syst. Evol. Microbiol.">
        <title>The Global Catalogue of Microorganisms (GCM) 10K type strain sequencing project: providing services to taxonomists for standard genome sequencing and annotation.</title>
        <authorList>
            <consortium name="The Broad Institute Genomics Platform"/>
            <consortium name="The Broad Institute Genome Sequencing Center for Infectious Disease"/>
            <person name="Wu L."/>
            <person name="Ma J."/>
        </authorList>
    </citation>
    <scope>NUCLEOTIDE SEQUENCE [LARGE SCALE GENOMIC DNA]</scope>
    <source>
        <strain evidence="3">JCM 17190</strain>
    </source>
</reference>
<keyword evidence="1" id="KW-0732">Signal</keyword>
<organism evidence="2 3">
    <name type="scientific">Celeribacter arenosi</name>
    <dbReference type="NCBI Taxonomy" id="792649"/>
    <lineage>
        <taxon>Bacteria</taxon>
        <taxon>Pseudomonadati</taxon>
        <taxon>Pseudomonadota</taxon>
        <taxon>Alphaproteobacteria</taxon>
        <taxon>Rhodobacterales</taxon>
        <taxon>Roseobacteraceae</taxon>
        <taxon>Celeribacter</taxon>
    </lineage>
</organism>